<dbReference type="AlphaFoldDB" id="A0A9Y2NH81"/>
<protein>
    <recommendedName>
        <fullName evidence="4">DUF3558 domain-containing protein</fullName>
    </recommendedName>
</protein>
<name>A0A9Y2NH81_9PSEU</name>
<dbReference type="Proteomes" id="UP001239397">
    <property type="component" value="Chromosome"/>
</dbReference>
<evidence type="ECO:0008006" key="4">
    <source>
        <dbReference type="Google" id="ProtNLM"/>
    </source>
</evidence>
<keyword evidence="1" id="KW-1133">Transmembrane helix</keyword>
<dbReference type="EMBL" id="CP127295">
    <property type="protein sequence ID" value="WIY05551.1"/>
    <property type="molecule type" value="Genomic_DNA"/>
</dbReference>
<dbReference type="KEGG" id="amog:QRX60_17495"/>
<dbReference type="RefSeq" id="WP_286001839.1">
    <property type="nucleotide sequence ID" value="NZ_CP127295.1"/>
</dbReference>
<proteinExistence type="predicted"/>
<evidence type="ECO:0000313" key="2">
    <source>
        <dbReference type="EMBL" id="WIY05551.1"/>
    </source>
</evidence>
<accession>A0A9Y2NH81</accession>
<sequence>MSTERKNESALRALCRRGKVIAVSIGATTLLVAASWLFLLPAGAAPVSACSLLSADYLAGSLGAPSFKGIAATSSQAGSVHHRCLYSGERGDRIVVVLEVADFTPSDATPGTVLADVTRSSGHRQPVTGLGDSAEFVTDLDGTANVALATAERRESGVRVHAVVVSRDYNPTEEKLKEIIEPVLSSSDSKG</sequence>
<evidence type="ECO:0000313" key="3">
    <source>
        <dbReference type="Proteomes" id="UP001239397"/>
    </source>
</evidence>
<keyword evidence="1" id="KW-0812">Transmembrane</keyword>
<keyword evidence="3" id="KW-1185">Reference proteome</keyword>
<feature type="transmembrane region" description="Helical" evidence="1">
    <location>
        <begin position="20"/>
        <end position="40"/>
    </location>
</feature>
<gene>
    <name evidence="2" type="ORF">QRX60_17495</name>
</gene>
<reference evidence="2 3" key="1">
    <citation type="submission" date="2023-06" db="EMBL/GenBank/DDBJ databases">
        <authorList>
            <person name="Oyuntsetseg B."/>
            <person name="Kim S.B."/>
        </authorList>
    </citation>
    <scope>NUCLEOTIDE SEQUENCE [LARGE SCALE GENOMIC DNA]</scope>
    <source>
        <strain evidence="2 3">4-36</strain>
    </source>
</reference>
<organism evidence="2 3">
    <name type="scientific">Amycolatopsis mongoliensis</name>
    <dbReference type="NCBI Taxonomy" id="715475"/>
    <lineage>
        <taxon>Bacteria</taxon>
        <taxon>Bacillati</taxon>
        <taxon>Actinomycetota</taxon>
        <taxon>Actinomycetes</taxon>
        <taxon>Pseudonocardiales</taxon>
        <taxon>Pseudonocardiaceae</taxon>
        <taxon>Amycolatopsis</taxon>
    </lineage>
</organism>
<evidence type="ECO:0000256" key="1">
    <source>
        <dbReference type="SAM" id="Phobius"/>
    </source>
</evidence>
<keyword evidence="1" id="KW-0472">Membrane</keyword>